<name>A0ABW5TRH0_9SPHI</name>
<evidence type="ECO:0000256" key="6">
    <source>
        <dbReference type="ARBA" id="ARBA00023136"/>
    </source>
</evidence>
<dbReference type="PANTHER" id="PTHR30221">
    <property type="entry name" value="SMALL-CONDUCTANCE MECHANOSENSITIVE CHANNEL"/>
    <property type="match status" value="1"/>
</dbReference>
<evidence type="ECO:0000256" key="3">
    <source>
        <dbReference type="ARBA" id="ARBA00022475"/>
    </source>
</evidence>
<evidence type="ECO:0000256" key="5">
    <source>
        <dbReference type="ARBA" id="ARBA00022989"/>
    </source>
</evidence>
<keyword evidence="6 7" id="KW-0472">Membrane</keyword>
<dbReference type="Gene3D" id="1.10.287.1260">
    <property type="match status" value="1"/>
</dbReference>
<dbReference type="PANTHER" id="PTHR30221:SF1">
    <property type="entry name" value="SMALL-CONDUCTANCE MECHANOSENSITIVE CHANNEL"/>
    <property type="match status" value="1"/>
</dbReference>
<dbReference type="Pfam" id="PF00924">
    <property type="entry name" value="MS_channel_2nd"/>
    <property type="match status" value="1"/>
</dbReference>
<comment type="similarity">
    <text evidence="2">Belongs to the MscS (TC 1.A.23) family.</text>
</comment>
<feature type="domain" description="Mechanosensitive ion channel MscS C-terminal" evidence="9">
    <location>
        <begin position="187"/>
        <end position="268"/>
    </location>
</feature>
<proteinExistence type="inferred from homology"/>
<evidence type="ECO:0000256" key="4">
    <source>
        <dbReference type="ARBA" id="ARBA00022692"/>
    </source>
</evidence>
<dbReference type="InterPro" id="IPR049142">
    <property type="entry name" value="MS_channel_1st"/>
</dbReference>
<gene>
    <name evidence="11" type="ORF">ACFSSE_06640</name>
</gene>
<accession>A0ABW5TRH0</accession>
<evidence type="ECO:0000259" key="8">
    <source>
        <dbReference type="Pfam" id="PF00924"/>
    </source>
</evidence>
<evidence type="ECO:0000259" key="9">
    <source>
        <dbReference type="Pfam" id="PF21082"/>
    </source>
</evidence>
<dbReference type="InterPro" id="IPR045275">
    <property type="entry name" value="MscS_archaea/bacteria_type"/>
</dbReference>
<keyword evidence="4 7" id="KW-0812">Transmembrane</keyword>
<keyword evidence="12" id="KW-1185">Reference proteome</keyword>
<evidence type="ECO:0000256" key="2">
    <source>
        <dbReference type="ARBA" id="ARBA00008017"/>
    </source>
</evidence>
<dbReference type="InterPro" id="IPR011066">
    <property type="entry name" value="MscS_channel_C_sf"/>
</dbReference>
<keyword evidence="5 7" id="KW-1133">Transmembrane helix</keyword>
<keyword evidence="3" id="KW-1003">Cell membrane</keyword>
<evidence type="ECO:0000313" key="11">
    <source>
        <dbReference type="EMBL" id="MFD2731378.1"/>
    </source>
</evidence>
<evidence type="ECO:0000256" key="1">
    <source>
        <dbReference type="ARBA" id="ARBA00004651"/>
    </source>
</evidence>
<protein>
    <submittedName>
        <fullName evidence="11">Mechanosensitive ion channel family protein</fullName>
    </submittedName>
</protein>
<dbReference type="Gene3D" id="3.30.70.100">
    <property type="match status" value="1"/>
</dbReference>
<dbReference type="InterPro" id="IPR010920">
    <property type="entry name" value="LSM_dom_sf"/>
</dbReference>
<evidence type="ECO:0000256" key="7">
    <source>
        <dbReference type="SAM" id="Phobius"/>
    </source>
</evidence>
<dbReference type="InterPro" id="IPR008910">
    <property type="entry name" value="MSC_TM_helix"/>
</dbReference>
<dbReference type="InterPro" id="IPR011014">
    <property type="entry name" value="MscS_channel_TM-2"/>
</dbReference>
<feature type="domain" description="Mechanosensitive ion channel MscS" evidence="8">
    <location>
        <begin position="112"/>
        <end position="178"/>
    </location>
</feature>
<dbReference type="SUPFAM" id="SSF82861">
    <property type="entry name" value="Mechanosensitive channel protein MscS (YggB), transmembrane region"/>
    <property type="match status" value="1"/>
</dbReference>
<organism evidence="11 12">
    <name type="scientific">Pedobacter alpinus</name>
    <dbReference type="NCBI Taxonomy" id="1590643"/>
    <lineage>
        <taxon>Bacteria</taxon>
        <taxon>Pseudomonadati</taxon>
        <taxon>Bacteroidota</taxon>
        <taxon>Sphingobacteriia</taxon>
        <taxon>Sphingobacteriales</taxon>
        <taxon>Sphingobacteriaceae</taxon>
        <taxon>Pedobacter</taxon>
    </lineage>
</organism>
<dbReference type="Proteomes" id="UP001597546">
    <property type="component" value="Unassembled WGS sequence"/>
</dbReference>
<dbReference type="Gene3D" id="2.30.30.60">
    <property type="match status" value="1"/>
</dbReference>
<sequence length="313" mass="35005">MDVGKAYDLLVGKLTKWFEEFIKLLPNLVIATIVVVLGFFLAKVVKSFSLKMIRKVSHLETINSLFASFVYILTLGVALFTALDILNLDKAVTTALAGAGILGLALAFAFQDIAANFMSGIFMSFRRPFNVGDLVKLGEYRGRIESVNLRDTTLITLEGQRLLIPNKTVFQNAIENFTSSGIRRMDLKVGVSYGDDLERVKQITLESVKTIPERDTHKEVEFFYEEFGDSSINFALRIWLNSPEQKVYLAARSNAVMAIKTAFDKSDIMIPFPIRTLDFGIKGGEKLSEMKIDLGEKRQVVSEKIANPVAKEQ</sequence>
<reference evidence="12" key="1">
    <citation type="journal article" date="2019" name="Int. J. Syst. Evol. Microbiol.">
        <title>The Global Catalogue of Microorganisms (GCM) 10K type strain sequencing project: providing services to taxonomists for standard genome sequencing and annotation.</title>
        <authorList>
            <consortium name="The Broad Institute Genomics Platform"/>
            <consortium name="The Broad Institute Genome Sequencing Center for Infectious Disease"/>
            <person name="Wu L."/>
            <person name="Ma J."/>
        </authorList>
    </citation>
    <scope>NUCLEOTIDE SEQUENCE [LARGE SCALE GENOMIC DNA]</scope>
    <source>
        <strain evidence="12">KCTC 42456</strain>
    </source>
</reference>
<feature type="transmembrane region" description="Helical" evidence="7">
    <location>
        <begin position="24"/>
        <end position="45"/>
    </location>
</feature>
<dbReference type="SUPFAM" id="SSF50182">
    <property type="entry name" value="Sm-like ribonucleoproteins"/>
    <property type="match status" value="1"/>
</dbReference>
<dbReference type="Pfam" id="PF21082">
    <property type="entry name" value="MS_channel_3rd"/>
    <property type="match status" value="1"/>
</dbReference>
<dbReference type="EMBL" id="JBHULV010000022">
    <property type="protein sequence ID" value="MFD2731378.1"/>
    <property type="molecule type" value="Genomic_DNA"/>
</dbReference>
<comment type="subcellular location">
    <subcellularLocation>
        <location evidence="1">Cell membrane</location>
        <topology evidence="1">Multi-pass membrane protein</topology>
    </subcellularLocation>
</comment>
<evidence type="ECO:0000313" key="12">
    <source>
        <dbReference type="Proteomes" id="UP001597546"/>
    </source>
</evidence>
<dbReference type="SUPFAM" id="SSF82689">
    <property type="entry name" value="Mechanosensitive channel protein MscS (YggB), C-terminal domain"/>
    <property type="match status" value="1"/>
</dbReference>
<evidence type="ECO:0000259" key="10">
    <source>
        <dbReference type="Pfam" id="PF21088"/>
    </source>
</evidence>
<dbReference type="RefSeq" id="WP_379042809.1">
    <property type="nucleotide sequence ID" value="NZ_JBHSKW010000027.1"/>
</dbReference>
<dbReference type="InterPro" id="IPR006685">
    <property type="entry name" value="MscS_channel_2nd"/>
</dbReference>
<feature type="transmembrane region" description="Helical" evidence="7">
    <location>
        <begin position="95"/>
        <end position="117"/>
    </location>
</feature>
<dbReference type="InterPro" id="IPR023408">
    <property type="entry name" value="MscS_beta-dom_sf"/>
</dbReference>
<comment type="caution">
    <text evidence="11">The sequence shown here is derived from an EMBL/GenBank/DDBJ whole genome shotgun (WGS) entry which is preliminary data.</text>
</comment>
<dbReference type="Pfam" id="PF21088">
    <property type="entry name" value="MS_channel_1st"/>
    <property type="match status" value="1"/>
</dbReference>
<dbReference type="Pfam" id="PF05552">
    <property type="entry name" value="MS_channel_1st_1"/>
    <property type="match status" value="1"/>
</dbReference>
<feature type="transmembrane region" description="Helical" evidence="7">
    <location>
        <begin position="65"/>
        <end position="83"/>
    </location>
</feature>
<dbReference type="InterPro" id="IPR049278">
    <property type="entry name" value="MS_channel_C"/>
</dbReference>
<feature type="domain" description="Mechanosensitive ion channel transmembrane helices 2/3" evidence="10">
    <location>
        <begin position="70"/>
        <end position="111"/>
    </location>
</feature>